<name>A0ABU0NPT0_STRRH</name>
<keyword evidence="3" id="KW-1185">Reference proteome</keyword>
<evidence type="ECO:0000313" key="3">
    <source>
        <dbReference type="Proteomes" id="UP001230654"/>
    </source>
</evidence>
<feature type="region of interest" description="Disordered" evidence="1">
    <location>
        <begin position="1"/>
        <end position="46"/>
    </location>
</feature>
<evidence type="ECO:0000313" key="2">
    <source>
        <dbReference type="EMBL" id="MDQ0581126.1"/>
    </source>
</evidence>
<sequence length="58" mass="5817">MTTDRACAAPRSRGTERAPGATGTPTTEKFGATTELKAPPAAQTGDLTEAIKDAGAAQ</sequence>
<accession>A0ABU0NPT0</accession>
<organism evidence="2 3">
    <name type="scientific">Streptomyces rishiriensis</name>
    <dbReference type="NCBI Taxonomy" id="68264"/>
    <lineage>
        <taxon>Bacteria</taxon>
        <taxon>Bacillati</taxon>
        <taxon>Actinomycetota</taxon>
        <taxon>Actinomycetes</taxon>
        <taxon>Kitasatosporales</taxon>
        <taxon>Streptomycetaceae</taxon>
        <taxon>Streptomyces</taxon>
    </lineage>
</organism>
<proteinExistence type="predicted"/>
<protein>
    <submittedName>
        <fullName evidence="2">Uncharacterized protein</fullName>
    </submittedName>
</protein>
<reference evidence="2 3" key="1">
    <citation type="submission" date="2023-07" db="EMBL/GenBank/DDBJ databases">
        <title>Comparative genomics of wheat-associated soil bacteria to identify genetic determinants of phenazine resistance.</title>
        <authorList>
            <person name="Mouncey N."/>
        </authorList>
    </citation>
    <scope>NUCLEOTIDE SEQUENCE [LARGE SCALE GENOMIC DNA]</scope>
    <source>
        <strain evidence="2 3">B2I6</strain>
    </source>
</reference>
<comment type="caution">
    <text evidence="2">The sequence shown here is derived from an EMBL/GenBank/DDBJ whole genome shotgun (WGS) entry which is preliminary data.</text>
</comment>
<evidence type="ECO:0000256" key="1">
    <source>
        <dbReference type="SAM" id="MobiDB-lite"/>
    </source>
</evidence>
<dbReference type="Proteomes" id="UP001230654">
    <property type="component" value="Unassembled WGS sequence"/>
</dbReference>
<gene>
    <name evidence="2" type="ORF">QF030_003304</name>
</gene>
<dbReference type="EMBL" id="JAUSWV010000002">
    <property type="protein sequence ID" value="MDQ0581126.1"/>
    <property type="molecule type" value="Genomic_DNA"/>
</dbReference>
<dbReference type="RefSeq" id="WP_307163416.1">
    <property type="nucleotide sequence ID" value="NZ_JAUSWV010000002.1"/>
</dbReference>